<protein>
    <submittedName>
        <fullName evidence="1">Uncharacterized protein</fullName>
    </submittedName>
</protein>
<dbReference type="PROSITE" id="PS51257">
    <property type="entry name" value="PROKAR_LIPOPROTEIN"/>
    <property type="match status" value="1"/>
</dbReference>
<name>A0A3M7R1D0_BRAPC</name>
<keyword evidence="2" id="KW-1185">Reference proteome</keyword>
<dbReference type="Proteomes" id="UP000276133">
    <property type="component" value="Unassembled WGS sequence"/>
</dbReference>
<comment type="caution">
    <text evidence="1">The sequence shown here is derived from an EMBL/GenBank/DDBJ whole genome shotgun (WGS) entry which is preliminary data.</text>
</comment>
<organism evidence="1 2">
    <name type="scientific">Brachionus plicatilis</name>
    <name type="common">Marine rotifer</name>
    <name type="synonym">Brachionus muelleri</name>
    <dbReference type="NCBI Taxonomy" id="10195"/>
    <lineage>
        <taxon>Eukaryota</taxon>
        <taxon>Metazoa</taxon>
        <taxon>Spiralia</taxon>
        <taxon>Gnathifera</taxon>
        <taxon>Rotifera</taxon>
        <taxon>Eurotatoria</taxon>
        <taxon>Monogononta</taxon>
        <taxon>Pseudotrocha</taxon>
        <taxon>Ploima</taxon>
        <taxon>Brachionidae</taxon>
        <taxon>Brachionus</taxon>
    </lineage>
</organism>
<dbReference type="EMBL" id="REGN01004464">
    <property type="protein sequence ID" value="RNA17397.1"/>
    <property type="molecule type" value="Genomic_DNA"/>
</dbReference>
<reference evidence="1 2" key="1">
    <citation type="journal article" date="2018" name="Sci. Rep.">
        <title>Genomic signatures of local adaptation to the degree of environmental predictability in rotifers.</title>
        <authorList>
            <person name="Franch-Gras L."/>
            <person name="Hahn C."/>
            <person name="Garcia-Roger E.M."/>
            <person name="Carmona M.J."/>
            <person name="Serra M."/>
            <person name="Gomez A."/>
        </authorList>
    </citation>
    <scope>NUCLEOTIDE SEQUENCE [LARGE SCALE GENOMIC DNA]</scope>
    <source>
        <strain evidence="1">HYR1</strain>
    </source>
</reference>
<evidence type="ECO:0000313" key="1">
    <source>
        <dbReference type="EMBL" id="RNA17397.1"/>
    </source>
</evidence>
<dbReference type="AlphaFoldDB" id="A0A3M7R1D0"/>
<gene>
    <name evidence="1" type="ORF">BpHYR1_000509</name>
</gene>
<proteinExistence type="predicted"/>
<sequence length="82" mass="9438">MHRMWNFRLQFAGLQHLASNGLMSSCRSISHSSAGFEWSRKVTQPEASNQHLALNLLFGLQKLNLVFLAVKQQHIDSWSDER</sequence>
<evidence type="ECO:0000313" key="2">
    <source>
        <dbReference type="Proteomes" id="UP000276133"/>
    </source>
</evidence>
<accession>A0A3M7R1D0</accession>